<organism evidence="1 2">
    <name type="scientific">Hansschlegelia zhihuaiae</name>
    <dbReference type="NCBI Taxonomy" id="405005"/>
    <lineage>
        <taxon>Bacteria</taxon>
        <taxon>Pseudomonadati</taxon>
        <taxon>Pseudomonadota</taxon>
        <taxon>Alphaproteobacteria</taxon>
        <taxon>Hyphomicrobiales</taxon>
        <taxon>Methylopilaceae</taxon>
        <taxon>Hansschlegelia</taxon>
    </lineage>
</organism>
<dbReference type="Proteomes" id="UP000289708">
    <property type="component" value="Unassembled WGS sequence"/>
</dbReference>
<dbReference type="EMBL" id="RYFI01000014">
    <property type="protein sequence ID" value="RXF72129.1"/>
    <property type="molecule type" value="Genomic_DNA"/>
</dbReference>
<dbReference type="RefSeq" id="WP_128778296.1">
    <property type="nucleotide sequence ID" value="NZ_RYFI01000014.1"/>
</dbReference>
<proteinExistence type="predicted"/>
<protein>
    <submittedName>
        <fullName evidence="1">Uncharacterized protein</fullName>
    </submittedName>
</protein>
<name>A0A4Q0MGL1_9HYPH</name>
<accession>A0A4Q0MGL1</accession>
<gene>
    <name evidence="1" type="ORF">EK403_15075</name>
</gene>
<dbReference type="OrthoDB" id="8305513at2"/>
<dbReference type="AlphaFoldDB" id="A0A4Q0MGL1"/>
<evidence type="ECO:0000313" key="2">
    <source>
        <dbReference type="Proteomes" id="UP000289708"/>
    </source>
</evidence>
<evidence type="ECO:0000313" key="1">
    <source>
        <dbReference type="EMBL" id="RXF72129.1"/>
    </source>
</evidence>
<reference evidence="1 2" key="1">
    <citation type="submission" date="2018-12" db="EMBL/GenBank/DDBJ databases">
        <title>bacterium Hansschlegelia zhihuaiae S113.</title>
        <authorList>
            <person name="He J."/>
        </authorList>
    </citation>
    <scope>NUCLEOTIDE SEQUENCE [LARGE SCALE GENOMIC DNA]</scope>
    <source>
        <strain evidence="1 2">S 113</strain>
    </source>
</reference>
<keyword evidence="2" id="KW-1185">Reference proteome</keyword>
<sequence length="1170" mass="123188">MGTVHSTDLQSLSAADDLLGHQDVGSARQLGRVSRDVLAAQLAGSGPLADRINEVAVGGGILVKLLSELNAIVAPPPNTPAEIRTNPPGGPNEGHWRKTGAVGVEGWEFVAPFDSALEASLGLVRSRAPVAVEWVGIDTYVPGVTDTSSRDRIKITFPLDDDRTAQPGTSIILRVPDGVTNTYGNPRIGVEADDDWRQMRRHDLTSIQAGEIKPGVYILTAVEDVKFPGGRGYVFPKGTLQAEEEGDFGVIDAKADEALALRTDVWGLKEPGRPGGEGRWSYTADWSGVNPEPIARGIVVRSPKGLGDVLLLRGLEAAGGKIDLVQGRPQALAPGQIYSFDVTFDRVVNPSGSEPVEVRLQRLDGDLAPLGGGPVLVAAYNPVSADAPKRVRVYLGLDGVAFPTLGQDEVAFAVASGTAFVRAGLVLNGTTHQTHVAELTEIRGAPEATKAPIVHSHSATDIDDATALGRSVLMAGSEAAARAAIGAASTDAATTLAAGLMSGADKTKLDGVAAGATANDTDANLKNRANHTGSQPISTVTGLQAALDAEEDARLTAVTALGEGLAEEISERETADDALWVRAGRLVVEQSESPWAFTIRDAATRKIVFALNRNTGQVFGKLSDLSVDALNLLANEGFADVSARASRITLGDSDSGTRFGLRQSDGSYVVRVGWDSVLEVVGMRVGTRSDAPVETIVGRRKRRGLPAQSYIGVEKLTGHTRLRIAETSRPQLAQDLIATGLFAGVGSAAEPGGPVEFLMSEGDSRSVGGSGSADGQAAVYPDAIDELLGLMFNVGASPNGDVERPPSEFISLEPLHDSLNPNIPAVVTTQLTGALAWRRARDVEAGRMKATTLSYSNGCGGATIQDIGPSGPRLFENGTIATLAAKRLAAERNRTVVAPYVFLKLGMNNRSTAQATIRSLIEAHIAERSTQIMSILGQAVPPYFILSQTETPAQNAGLARNQIAMAQYEVAEANPGVVLGICPYWFKDDFGMPADSGEDRVHNYSKGYALEGEWNAEIKLAVDLARVAADDPALPAGDVWKGIKPQSVTRVGAELRVSFWPNQIVAPLVFDTTWFPAADDFGIHPYTADLASRLTISGAGWDIDGLDLVCTLSSDPGGPVMVTAGYTLGAGAIDRSGTWINLRDSAEIPTAIVPGGVRPHWSQCWKMLSN</sequence>
<comment type="caution">
    <text evidence="1">The sequence shown here is derived from an EMBL/GenBank/DDBJ whole genome shotgun (WGS) entry which is preliminary data.</text>
</comment>